<organism evidence="1 2">
    <name type="scientific">Anisodus acutangulus</name>
    <dbReference type="NCBI Taxonomy" id="402998"/>
    <lineage>
        <taxon>Eukaryota</taxon>
        <taxon>Viridiplantae</taxon>
        <taxon>Streptophyta</taxon>
        <taxon>Embryophyta</taxon>
        <taxon>Tracheophyta</taxon>
        <taxon>Spermatophyta</taxon>
        <taxon>Magnoliopsida</taxon>
        <taxon>eudicotyledons</taxon>
        <taxon>Gunneridae</taxon>
        <taxon>Pentapetalae</taxon>
        <taxon>asterids</taxon>
        <taxon>lamiids</taxon>
        <taxon>Solanales</taxon>
        <taxon>Solanaceae</taxon>
        <taxon>Solanoideae</taxon>
        <taxon>Hyoscyameae</taxon>
        <taxon>Anisodus</taxon>
    </lineage>
</organism>
<reference evidence="2" key="1">
    <citation type="journal article" date="2023" name="Proc. Natl. Acad. Sci. U.S.A.">
        <title>Genomic and structural basis for evolution of tropane alkaloid biosynthesis.</title>
        <authorList>
            <person name="Wanga Y.-J."/>
            <person name="Taina T."/>
            <person name="Yua J.-Y."/>
            <person name="Lia J."/>
            <person name="Xua B."/>
            <person name="Chenc J."/>
            <person name="D'Auriad J.C."/>
            <person name="Huanga J.-P."/>
            <person name="Huanga S.-X."/>
        </authorList>
    </citation>
    <scope>NUCLEOTIDE SEQUENCE [LARGE SCALE GENOMIC DNA]</scope>
    <source>
        <strain evidence="2">cv. KIB-2019</strain>
    </source>
</reference>
<name>A0A9Q1RMY9_9SOLA</name>
<dbReference type="Proteomes" id="UP001152561">
    <property type="component" value="Unassembled WGS sequence"/>
</dbReference>
<dbReference type="AlphaFoldDB" id="A0A9Q1RMY9"/>
<proteinExistence type="predicted"/>
<sequence length="149" mass="16830">MNRRGQTNKRSPDRTYPNINYHVKRFMPYVLSSEKIDEEATAVVEKVVIANQEDNTQNTDKVDEEIIVNNDQSDEKVVEDTSANNDMEINLSNNGDKGVGEKSVGTNLVVYTNSNVPQGVEENVVDEEHAIDFIFRVNKTGEYSTHACY</sequence>
<keyword evidence="2" id="KW-1185">Reference proteome</keyword>
<gene>
    <name evidence="1" type="ORF">K7X08_020995</name>
</gene>
<evidence type="ECO:0000313" key="1">
    <source>
        <dbReference type="EMBL" id="KAJ8568273.1"/>
    </source>
</evidence>
<dbReference type="EMBL" id="JAJAGQ010000003">
    <property type="protein sequence ID" value="KAJ8568273.1"/>
    <property type="molecule type" value="Genomic_DNA"/>
</dbReference>
<protein>
    <submittedName>
        <fullName evidence="1">Uncharacterized protein</fullName>
    </submittedName>
</protein>
<evidence type="ECO:0000313" key="2">
    <source>
        <dbReference type="Proteomes" id="UP001152561"/>
    </source>
</evidence>
<accession>A0A9Q1RMY9</accession>
<comment type="caution">
    <text evidence="1">The sequence shown here is derived from an EMBL/GenBank/DDBJ whole genome shotgun (WGS) entry which is preliminary data.</text>
</comment>